<comment type="catalytic activity">
    <reaction evidence="5">
        <text>L-homoserine + acetyl-CoA = O-acetyl-L-homoserine + CoA</text>
        <dbReference type="Rhea" id="RHEA:13701"/>
        <dbReference type="ChEBI" id="CHEBI:57287"/>
        <dbReference type="ChEBI" id="CHEBI:57288"/>
        <dbReference type="ChEBI" id="CHEBI:57476"/>
        <dbReference type="ChEBI" id="CHEBI:57716"/>
        <dbReference type="EC" id="2.3.1.31"/>
    </reaction>
</comment>
<dbReference type="InterPro" id="IPR033752">
    <property type="entry name" value="MetA_family"/>
</dbReference>
<dbReference type="PIRSF" id="PIRSF000450">
    <property type="entry name" value="H_ser_succinyltr"/>
    <property type="match status" value="1"/>
</dbReference>
<feature type="site" description="Important for substrate specificity" evidence="5">
    <location>
        <position position="190"/>
    </location>
</feature>
<comment type="subcellular location">
    <subcellularLocation>
        <location evidence="5">Cytoplasm</location>
    </subcellularLocation>
</comment>
<dbReference type="SUPFAM" id="SSF52317">
    <property type="entry name" value="Class I glutamine amidotransferase-like"/>
    <property type="match status" value="1"/>
</dbReference>
<evidence type="ECO:0000313" key="7">
    <source>
        <dbReference type="EMBL" id="KPH55162.1"/>
    </source>
</evidence>
<dbReference type="GO" id="GO:0005737">
    <property type="term" value="C:cytoplasm"/>
    <property type="evidence" value="ECO:0007669"/>
    <property type="project" value="UniProtKB-SubCell"/>
</dbReference>
<dbReference type="UniPathway" id="UPA00051">
    <property type="reaction ID" value="UER00074"/>
</dbReference>
<dbReference type="RefSeq" id="WP_054198406.1">
    <property type="nucleotide sequence ID" value="NZ_JNOC01000056.1"/>
</dbReference>
<dbReference type="STRING" id="35818.HPU229336_04405"/>
<evidence type="ECO:0000256" key="5">
    <source>
        <dbReference type="HAMAP-Rule" id="MF_00295"/>
    </source>
</evidence>
<feature type="binding site" evidence="5">
    <location>
        <position position="162"/>
    </location>
    <ligand>
        <name>substrate</name>
    </ligand>
</feature>
<dbReference type="GO" id="GO:0004414">
    <property type="term" value="F:homoserine O-acetyltransferase activity"/>
    <property type="evidence" value="ECO:0007669"/>
    <property type="project" value="UniProtKB-EC"/>
</dbReference>
<feature type="active site" description="Acyl-thioester intermediate" evidence="5 6">
    <location>
        <position position="141"/>
    </location>
</feature>
<feature type="site" description="Important for acyl-CoA specificity" evidence="5">
    <location>
        <position position="110"/>
    </location>
</feature>
<evidence type="ECO:0000256" key="4">
    <source>
        <dbReference type="ARBA" id="ARBA00023315"/>
    </source>
</evidence>
<evidence type="ECO:0000256" key="1">
    <source>
        <dbReference type="ARBA" id="ARBA00022490"/>
    </source>
</evidence>
<comment type="caution">
    <text evidence="5">Lacks conserved residue(s) required for the propagation of feature annotation.</text>
</comment>
<keyword evidence="3 5" id="KW-0808">Transferase</keyword>
<proteinExistence type="inferred from homology"/>
<dbReference type="AlphaFoldDB" id="A0A0N1E7Z9"/>
<dbReference type="InterPro" id="IPR005697">
    <property type="entry name" value="HST_MetA"/>
</dbReference>
<sequence>MPLIIPEDIPAFKALKEHAFIMGQKRAKSQDIRPLEVLIINLMPVKIETENQILALLANSPLQVNITLLSTATYIGKNTPKSHLDKFYVNFDSIKHKNFDGAIVTGAPIEHLEFEQVKYWRELITIMDYLKHNCTSTLYLCWGAMAGLYHFHKIQKISLKEKLFGVFEHFWVEKDLLLNGLDEIVKMPHSRHSGIDESYIYQNPNLKILLKGEISGIAALKDEKDFFILGHPEYSKNTLELEYKRDLEKGLKIKKPLNYFDKKGNPILSWRSSASVMFSNWLNFSVYQDTPFVLENQDSGFS</sequence>
<dbReference type="Proteomes" id="UP000037997">
    <property type="component" value="Unassembled WGS sequence"/>
</dbReference>
<organism evidence="7 8">
    <name type="scientific">Helicobacter pullorum</name>
    <dbReference type="NCBI Taxonomy" id="35818"/>
    <lineage>
        <taxon>Bacteria</taxon>
        <taxon>Pseudomonadati</taxon>
        <taxon>Campylobacterota</taxon>
        <taxon>Epsilonproteobacteria</taxon>
        <taxon>Campylobacterales</taxon>
        <taxon>Helicobacteraceae</taxon>
        <taxon>Helicobacter</taxon>
    </lineage>
</organism>
<dbReference type="NCBIfam" id="TIGR01001">
    <property type="entry name" value="metA"/>
    <property type="match status" value="1"/>
</dbReference>
<dbReference type="PANTHER" id="PTHR20919:SF0">
    <property type="entry name" value="HOMOSERINE O-SUCCINYLTRANSFERASE"/>
    <property type="match status" value="1"/>
</dbReference>
<keyword evidence="2 5" id="KW-0028">Amino-acid biosynthesis</keyword>
<dbReference type="EC" id="2.3.1.31" evidence="5"/>
<dbReference type="PANTHER" id="PTHR20919">
    <property type="entry name" value="HOMOSERINE O-SUCCINYLTRANSFERASE"/>
    <property type="match status" value="1"/>
</dbReference>
<dbReference type="InterPro" id="IPR029062">
    <property type="entry name" value="Class_I_gatase-like"/>
</dbReference>
<dbReference type="EMBL" id="JNOC01000056">
    <property type="protein sequence ID" value="KPH55162.1"/>
    <property type="molecule type" value="Genomic_DNA"/>
</dbReference>
<keyword evidence="5" id="KW-0486">Methionine biosynthesis</keyword>
<comment type="caution">
    <text evidence="7">The sequence shown here is derived from an EMBL/GenBank/DDBJ whole genome shotgun (WGS) entry which is preliminary data.</text>
</comment>
<evidence type="ECO:0000256" key="2">
    <source>
        <dbReference type="ARBA" id="ARBA00022605"/>
    </source>
</evidence>
<comment type="similarity">
    <text evidence="5">Belongs to the MetA family.</text>
</comment>
<feature type="active site" description="Proton acceptor" evidence="5">
    <location>
        <position position="231"/>
    </location>
</feature>
<accession>A0A0N1E7Z9</accession>
<evidence type="ECO:0000313" key="8">
    <source>
        <dbReference type="Proteomes" id="UP000037997"/>
    </source>
</evidence>
<dbReference type="PATRIC" id="fig|35818.11.peg.1979"/>
<dbReference type="HAMAP" id="MF_00295">
    <property type="entry name" value="MetA_acyltransf"/>
    <property type="match status" value="1"/>
</dbReference>
<name>A0A0N1E7Z9_9HELI</name>
<keyword evidence="4 5" id="KW-0012">Acyltransferase</keyword>
<feature type="active site" evidence="5">
    <location>
        <position position="233"/>
    </location>
</feature>
<dbReference type="Pfam" id="PF04204">
    <property type="entry name" value="HTS"/>
    <property type="match status" value="1"/>
</dbReference>
<gene>
    <name evidence="5" type="primary">metAA</name>
    <name evidence="7" type="ORF">HPU229334_10005</name>
</gene>
<feature type="binding site" evidence="5">
    <location>
        <position position="245"/>
    </location>
    <ligand>
        <name>substrate</name>
    </ligand>
</feature>
<evidence type="ECO:0000256" key="6">
    <source>
        <dbReference type="PIRSR" id="PIRSR000450-1"/>
    </source>
</evidence>
<feature type="binding site" evidence="5">
    <location>
        <position position="190"/>
    </location>
    <ligand>
        <name>substrate</name>
    </ligand>
</feature>
<evidence type="ECO:0000256" key="3">
    <source>
        <dbReference type="ARBA" id="ARBA00022679"/>
    </source>
</evidence>
<protein>
    <recommendedName>
        <fullName evidence="5">Homoserine O-acetyltransferase</fullName>
        <shortName evidence="5">HAT</shortName>
        <ecNumber evidence="5">2.3.1.31</ecNumber>
    </recommendedName>
    <alternativeName>
        <fullName evidence="5">Homoserine transacetylase</fullName>
        <shortName evidence="5">HTA</shortName>
    </alternativeName>
</protein>
<comment type="function">
    <text evidence="5">Transfers an acetyl group from acetyl-CoA to L-homoserine, forming acetyl-L-homoserine.</text>
</comment>
<reference evidence="7 8" key="1">
    <citation type="submission" date="2014-06" db="EMBL/GenBank/DDBJ databases">
        <title>Helicobacter pullorum isolates in fresh chicken meat - phenotypic and genotypic features.</title>
        <authorList>
            <person name="Borges V."/>
            <person name="Santos A."/>
            <person name="Correia C.B."/>
            <person name="Saraiva M."/>
            <person name="Menard A."/>
            <person name="Vieira L."/>
            <person name="Sampaio D.A."/>
            <person name="Gomes J.P."/>
            <person name="Oleastro M."/>
        </authorList>
    </citation>
    <scope>NUCLEOTIDE SEQUENCE [LARGE SCALE GENOMIC DNA]</scope>
    <source>
        <strain evidence="7 8">229334/12</strain>
    </source>
</reference>
<comment type="pathway">
    <text evidence="5">Amino-acid biosynthesis; L-methionine biosynthesis via de novo pathway; O-acetyl-L-homoserine from L-homoserine: step 1/1.</text>
</comment>
<dbReference type="CDD" id="cd03131">
    <property type="entry name" value="GATase1_HTS"/>
    <property type="match status" value="1"/>
</dbReference>
<dbReference type="Gene3D" id="3.40.50.880">
    <property type="match status" value="1"/>
</dbReference>
<dbReference type="GO" id="GO:0019281">
    <property type="term" value="P:L-methionine biosynthetic process from homoserine via O-succinyl-L-homoserine and cystathionine"/>
    <property type="evidence" value="ECO:0007669"/>
    <property type="project" value="InterPro"/>
</dbReference>
<keyword evidence="1 5" id="KW-0963">Cytoplasm</keyword>
<dbReference type="GO" id="GO:0008899">
    <property type="term" value="F:homoserine O-succinyltransferase activity"/>
    <property type="evidence" value="ECO:0007669"/>
    <property type="project" value="UniProtKB-UniRule"/>
</dbReference>